<name>A0A8X7REW1_BRACI</name>
<reference evidence="2 3" key="1">
    <citation type="submission" date="2020-02" db="EMBL/GenBank/DDBJ databases">
        <authorList>
            <person name="Ma Q."/>
            <person name="Huang Y."/>
            <person name="Song X."/>
            <person name="Pei D."/>
        </authorList>
    </citation>
    <scope>NUCLEOTIDE SEQUENCE [LARGE SCALE GENOMIC DNA]</scope>
    <source>
        <strain evidence="2">Sxm20200214</strain>
        <tissue evidence="2">Leaf</tissue>
    </source>
</reference>
<proteinExistence type="predicted"/>
<accession>A0A8X7REW1</accession>
<feature type="region of interest" description="Disordered" evidence="1">
    <location>
        <begin position="321"/>
        <end position="347"/>
    </location>
</feature>
<dbReference type="OrthoDB" id="1715700at2759"/>
<dbReference type="AlphaFoldDB" id="A0A8X7REW1"/>
<gene>
    <name evidence="2" type="ORF">Bca52824_046116</name>
</gene>
<evidence type="ECO:0000256" key="1">
    <source>
        <dbReference type="SAM" id="MobiDB-lite"/>
    </source>
</evidence>
<evidence type="ECO:0000313" key="3">
    <source>
        <dbReference type="Proteomes" id="UP000886595"/>
    </source>
</evidence>
<feature type="compositionally biased region" description="Polar residues" evidence="1">
    <location>
        <begin position="264"/>
        <end position="280"/>
    </location>
</feature>
<feature type="compositionally biased region" description="Basic residues" evidence="1">
    <location>
        <begin position="328"/>
        <end position="337"/>
    </location>
</feature>
<organism evidence="2 3">
    <name type="scientific">Brassica carinata</name>
    <name type="common">Ethiopian mustard</name>
    <name type="synonym">Abyssinian cabbage</name>
    <dbReference type="NCBI Taxonomy" id="52824"/>
    <lineage>
        <taxon>Eukaryota</taxon>
        <taxon>Viridiplantae</taxon>
        <taxon>Streptophyta</taxon>
        <taxon>Embryophyta</taxon>
        <taxon>Tracheophyta</taxon>
        <taxon>Spermatophyta</taxon>
        <taxon>Magnoliopsida</taxon>
        <taxon>eudicotyledons</taxon>
        <taxon>Gunneridae</taxon>
        <taxon>Pentapetalae</taxon>
        <taxon>rosids</taxon>
        <taxon>malvids</taxon>
        <taxon>Brassicales</taxon>
        <taxon>Brassicaceae</taxon>
        <taxon>Brassiceae</taxon>
        <taxon>Brassica</taxon>
    </lineage>
</organism>
<dbReference type="Pfam" id="PF10344">
    <property type="entry name" value="Hobbit"/>
    <property type="match status" value="1"/>
</dbReference>
<keyword evidence="3" id="KW-1185">Reference proteome</keyword>
<sequence>MLTLVTVIAVIVAIVWAFFKSIPWILQQFAGITFDFKFDGWNCLKDVVLHFNKGSMESVSVGEFKANLSQSLVELCATAFLQDPKVIFSICDLKIVTRPPSSSSKRPRKPKTRKSGSGGGGGGKGKLMLLANVGRFFSVSMTNIIVQTPKARAEIKELELDLSKDRGSASFFIKLYLLPISVQIGEPHVVTSTPSPDMNSDILLAKQTSEGSSSPSIHCEKVSFSCEFGHNRHSSSSIKNVEVDISETICNLNEMMLTKRKAPTSATSTDEVTGSSSSHTASEKPPKQPVNVLVAKHAPKLPEKVNPKVIFSICDLKIVTRPPSSSSKRPRKPKTRKSGSGGGGGKGKLMLLANVGRFFSVSMTNIIVQVRY</sequence>
<evidence type="ECO:0000313" key="2">
    <source>
        <dbReference type="EMBL" id="KAG2286512.1"/>
    </source>
</evidence>
<protein>
    <submittedName>
        <fullName evidence="2">Uncharacterized protein</fullName>
    </submittedName>
</protein>
<dbReference type="Proteomes" id="UP000886595">
    <property type="component" value="Unassembled WGS sequence"/>
</dbReference>
<comment type="caution">
    <text evidence="2">The sequence shown here is derived from an EMBL/GenBank/DDBJ whole genome shotgun (WGS) entry which is preliminary data.</text>
</comment>
<dbReference type="PANTHER" id="PTHR15678:SF8">
    <property type="entry name" value="PROTEIN KINKY POLLEN"/>
    <property type="match status" value="1"/>
</dbReference>
<dbReference type="PANTHER" id="PTHR15678">
    <property type="entry name" value="ANTIGEN MLAA-22-RELATED"/>
    <property type="match status" value="1"/>
</dbReference>
<feature type="region of interest" description="Disordered" evidence="1">
    <location>
        <begin position="99"/>
        <end position="124"/>
    </location>
</feature>
<dbReference type="EMBL" id="JAAMPC010000010">
    <property type="protein sequence ID" value="KAG2286512.1"/>
    <property type="molecule type" value="Genomic_DNA"/>
</dbReference>
<dbReference type="InterPro" id="IPR045167">
    <property type="entry name" value="Hobbit"/>
</dbReference>
<feature type="compositionally biased region" description="Basic residues" evidence="1">
    <location>
        <begin position="105"/>
        <end position="114"/>
    </location>
</feature>
<feature type="region of interest" description="Disordered" evidence="1">
    <location>
        <begin position="260"/>
        <end position="290"/>
    </location>
</feature>